<dbReference type="Gene3D" id="2.30.31.10">
    <property type="entry name" value="Transcriptional Coactivator Pc4, Chain A"/>
    <property type="match status" value="1"/>
</dbReference>
<dbReference type="SUPFAM" id="SSF54447">
    <property type="entry name" value="ssDNA-binding transcriptional regulator domain"/>
    <property type="match status" value="1"/>
</dbReference>
<proteinExistence type="predicted"/>
<reference evidence="2" key="1">
    <citation type="submission" date="2019-06" db="EMBL/GenBank/DDBJ databases">
        <authorList>
            <person name="Zheng W."/>
        </authorList>
    </citation>
    <scope>NUCLEOTIDE SEQUENCE</scope>
    <source>
        <strain evidence="2">QDHG01</strain>
    </source>
</reference>
<feature type="compositionally biased region" description="Basic and acidic residues" evidence="1">
    <location>
        <begin position="94"/>
        <end position="103"/>
    </location>
</feature>
<keyword evidence="3" id="KW-1185">Reference proteome</keyword>
<dbReference type="AlphaFoldDB" id="A0A8J8SZY0"/>
<sequence length="290" mass="33445">MNRTKLNKRTVPGSLGGAADISSISSIPNYTLNSEADNSTAVVAEALGGQPRFAWQYKQEALQERINRLDIENAKQKVQIEKLQKQLEEISKRQEHQLEEKKAAPKMRSASKPIRQRSIPIAPPTPPPNFSVILKERVFSPPRQCIAPSECQREKIMRLEQENMDRTLPKDILWVLASRPLQKRTYSTVLKLGFYKQRVQIHLREYYHYPHKNSMYYPTYEGCTMSVEQFMDLKNNMSKITNDVERYQALEHTINAPQQIQSSPSPSKTKKSSTVKQIVDSPFNDETHNF</sequence>
<feature type="region of interest" description="Disordered" evidence="1">
    <location>
        <begin position="255"/>
        <end position="290"/>
    </location>
</feature>
<gene>
    <name evidence="2" type="ORF">FGO68_gene3434</name>
</gene>
<comment type="caution">
    <text evidence="2">The sequence shown here is derived from an EMBL/GenBank/DDBJ whole genome shotgun (WGS) entry which is preliminary data.</text>
</comment>
<evidence type="ECO:0000313" key="2">
    <source>
        <dbReference type="EMBL" id="TNV76446.1"/>
    </source>
</evidence>
<protein>
    <submittedName>
        <fullName evidence="2">Uncharacterized protein</fullName>
    </submittedName>
</protein>
<dbReference type="InterPro" id="IPR009044">
    <property type="entry name" value="ssDNA-bd_transcriptional_reg"/>
</dbReference>
<dbReference type="Proteomes" id="UP000785679">
    <property type="component" value="Unassembled WGS sequence"/>
</dbReference>
<name>A0A8J8SZY0_HALGN</name>
<accession>A0A8J8SZY0</accession>
<dbReference type="GO" id="GO:0006355">
    <property type="term" value="P:regulation of DNA-templated transcription"/>
    <property type="evidence" value="ECO:0007669"/>
    <property type="project" value="InterPro"/>
</dbReference>
<organism evidence="2 3">
    <name type="scientific">Halteria grandinella</name>
    <dbReference type="NCBI Taxonomy" id="5974"/>
    <lineage>
        <taxon>Eukaryota</taxon>
        <taxon>Sar</taxon>
        <taxon>Alveolata</taxon>
        <taxon>Ciliophora</taxon>
        <taxon>Intramacronucleata</taxon>
        <taxon>Spirotrichea</taxon>
        <taxon>Stichotrichia</taxon>
        <taxon>Sporadotrichida</taxon>
        <taxon>Halteriidae</taxon>
        <taxon>Halteria</taxon>
    </lineage>
</organism>
<evidence type="ECO:0000313" key="3">
    <source>
        <dbReference type="Proteomes" id="UP000785679"/>
    </source>
</evidence>
<evidence type="ECO:0000256" key="1">
    <source>
        <dbReference type="SAM" id="MobiDB-lite"/>
    </source>
</evidence>
<feature type="compositionally biased region" description="Low complexity" evidence="1">
    <location>
        <begin position="258"/>
        <end position="267"/>
    </location>
</feature>
<dbReference type="GO" id="GO:0003677">
    <property type="term" value="F:DNA binding"/>
    <property type="evidence" value="ECO:0007669"/>
    <property type="project" value="InterPro"/>
</dbReference>
<feature type="region of interest" description="Disordered" evidence="1">
    <location>
        <begin position="94"/>
        <end position="126"/>
    </location>
</feature>
<dbReference type="EMBL" id="RRYP01013560">
    <property type="protein sequence ID" value="TNV76446.1"/>
    <property type="molecule type" value="Genomic_DNA"/>
</dbReference>